<dbReference type="Pfam" id="PF00484">
    <property type="entry name" value="Pro_CA"/>
    <property type="match status" value="1"/>
</dbReference>
<dbReference type="Gene3D" id="3.40.1050.10">
    <property type="entry name" value="Carbonic anhydrase"/>
    <property type="match status" value="1"/>
</dbReference>
<dbReference type="PROSITE" id="PS00704">
    <property type="entry name" value="PROK_CO2_ANHYDRASE_1"/>
    <property type="match status" value="1"/>
</dbReference>
<evidence type="ECO:0000313" key="8">
    <source>
        <dbReference type="EMBL" id="VAW07112.1"/>
    </source>
</evidence>
<reference evidence="8" key="1">
    <citation type="submission" date="2018-06" db="EMBL/GenBank/DDBJ databases">
        <authorList>
            <person name="Zhirakovskaya E."/>
        </authorList>
    </citation>
    <scope>NUCLEOTIDE SEQUENCE</scope>
</reference>
<evidence type="ECO:0000256" key="6">
    <source>
        <dbReference type="ARBA" id="ARBA00023239"/>
    </source>
</evidence>
<dbReference type="GO" id="GO:0004089">
    <property type="term" value="F:carbonate dehydratase activity"/>
    <property type="evidence" value="ECO:0007669"/>
    <property type="project" value="UniProtKB-EC"/>
</dbReference>
<dbReference type="InterPro" id="IPR045066">
    <property type="entry name" value="Beta_CA_cladeB"/>
</dbReference>
<dbReference type="EMBL" id="UOEJ01000259">
    <property type="protein sequence ID" value="VAW07112.1"/>
    <property type="molecule type" value="Genomic_DNA"/>
</dbReference>
<comment type="similarity">
    <text evidence="2">Belongs to the beta-class carbonic anhydrase family.</text>
</comment>
<dbReference type="GO" id="GO:0008270">
    <property type="term" value="F:zinc ion binding"/>
    <property type="evidence" value="ECO:0007669"/>
    <property type="project" value="InterPro"/>
</dbReference>
<gene>
    <name evidence="8" type="ORF">MNBD_ALPHA01-1509</name>
</gene>
<keyword evidence="4" id="KW-0479">Metal-binding</keyword>
<evidence type="ECO:0000256" key="4">
    <source>
        <dbReference type="ARBA" id="ARBA00022723"/>
    </source>
</evidence>
<comment type="cofactor">
    <cofactor evidence="1">
        <name>Zn(2+)</name>
        <dbReference type="ChEBI" id="CHEBI:29105"/>
    </cofactor>
</comment>
<keyword evidence="6 8" id="KW-0456">Lyase</keyword>
<sequence length="220" mass="24545">MSSYAKLLEGYKIFRKDYLAQENTAWRNDAKDGQSPKVMIIACSDSRVNPAIITRASLGDIFVVNNVANLVPPYRKCGNTHHSTSAAIEFAVIHLKVAHIIIMGHSGCGGIRALMASHDNPPEAPAEAPEHYSFIRPWMDIVDEAAEFTAQEKAETDIEARATTCERRASLISLNNLATFPWVKEAMENNSLKIHAWHYDIGSGILLEYDDKTEKFEELI</sequence>
<dbReference type="GO" id="GO:0015976">
    <property type="term" value="P:carbon utilization"/>
    <property type="evidence" value="ECO:0007669"/>
    <property type="project" value="InterPro"/>
</dbReference>
<dbReference type="EC" id="4.2.1.1" evidence="3"/>
<dbReference type="CDD" id="cd00884">
    <property type="entry name" value="beta_CA_cladeB"/>
    <property type="match status" value="1"/>
</dbReference>
<protein>
    <recommendedName>
        <fullName evidence="3">carbonic anhydrase</fullName>
        <ecNumber evidence="3">4.2.1.1</ecNumber>
    </recommendedName>
</protein>
<evidence type="ECO:0000256" key="2">
    <source>
        <dbReference type="ARBA" id="ARBA00006217"/>
    </source>
</evidence>
<accession>A0A3B0SY24</accession>
<dbReference type="SUPFAM" id="SSF53056">
    <property type="entry name" value="beta-carbonic anhydrase, cab"/>
    <property type="match status" value="1"/>
</dbReference>
<comment type="catalytic activity">
    <reaction evidence="7">
        <text>hydrogencarbonate + H(+) = CO2 + H2O</text>
        <dbReference type="Rhea" id="RHEA:10748"/>
        <dbReference type="ChEBI" id="CHEBI:15377"/>
        <dbReference type="ChEBI" id="CHEBI:15378"/>
        <dbReference type="ChEBI" id="CHEBI:16526"/>
        <dbReference type="ChEBI" id="CHEBI:17544"/>
        <dbReference type="EC" id="4.2.1.1"/>
    </reaction>
</comment>
<dbReference type="PROSITE" id="PS00705">
    <property type="entry name" value="PROK_CO2_ANHYDRASE_2"/>
    <property type="match status" value="1"/>
</dbReference>
<evidence type="ECO:0000256" key="7">
    <source>
        <dbReference type="ARBA" id="ARBA00048348"/>
    </source>
</evidence>
<dbReference type="PANTHER" id="PTHR11002:SF76">
    <property type="entry name" value="CARBONIC ANHYDRASE"/>
    <property type="match status" value="1"/>
</dbReference>
<organism evidence="8">
    <name type="scientific">hydrothermal vent metagenome</name>
    <dbReference type="NCBI Taxonomy" id="652676"/>
    <lineage>
        <taxon>unclassified sequences</taxon>
        <taxon>metagenomes</taxon>
        <taxon>ecological metagenomes</taxon>
    </lineage>
</organism>
<dbReference type="InterPro" id="IPR036874">
    <property type="entry name" value="Carbonic_anhydrase_sf"/>
</dbReference>
<name>A0A3B0SY24_9ZZZZ</name>
<keyword evidence="5" id="KW-0862">Zinc</keyword>
<evidence type="ECO:0000256" key="5">
    <source>
        <dbReference type="ARBA" id="ARBA00022833"/>
    </source>
</evidence>
<dbReference type="PANTHER" id="PTHR11002">
    <property type="entry name" value="CARBONIC ANHYDRASE"/>
    <property type="match status" value="1"/>
</dbReference>
<dbReference type="InterPro" id="IPR001765">
    <property type="entry name" value="Carbonic_anhydrase"/>
</dbReference>
<proteinExistence type="inferred from homology"/>
<dbReference type="InterPro" id="IPR015892">
    <property type="entry name" value="Carbonic_anhydrase_CS"/>
</dbReference>
<evidence type="ECO:0000256" key="3">
    <source>
        <dbReference type="ARBA" id="ARBA00012925"/>
    </source>
</evidence>
<evidence type="ECO:0000256" key="1">
    <source>
        <dbReference type="ARBA" id="ARBA00001947"/>
    </source>
</evidence>
<dbReference type="AlphaFoldDB" id="A0A3B0SY24"/>
<dbReference type="SMART" id="SM00947">
    <property type="entry name" value="Pro_CA"/>
    <property type="match status" value="1"/>
</dbReference>